<evidence type="ECO:0000313" key="2">
    <source>
        <dbReference type="Proteomes" id="UP001283361"/>
    </source>
</evidence>
<evidence type="ECO:0000313" key="1">
    <source>
        <dbReference type="EMBL" id="KAK3802596.1"/>
    </source>
</evidence>
<organism evidence="1 2">
    <name type="scientific">Elysia crispata</name>
    <name type="common">lettuce slug</name>
    <dbReference type="NCBI Taxonomy" id="231223"/>
    <lineage>
        <taxon>Eukaryota</taxon>
        <taxon>Metazoa</taxon>
        <taxon>Spiralia</taxon>
        <taxon>Lophotrochozoa</taxon>
        <taxon>Mollusca</taxon>
        <taxon>Gastropoda</taxon>
        <taxon>Heterobranchia</taxon>
        <taxon>Euthyneura</taxon>
        <taxon>Panpulmonata</taxon>
        <taxon>Sacoglossa</taxon>
        <taxon>Placobranchoidea</taxon>
        <taxon>Plakobranchidae</taxon>
        <taxon>Elysia</taxon>
    </lineage>
</organism>
<proteinExistence type="predicted"/>
<gene>
    <name evidence="1" type="ORF">RRG08_041452</name>
</gene>
<name>A0AAE1BC31_9GAST</name>
<dbReference type="Proteomes" id="UP001283361">
    <property type="component" value="Unassembled WGS sequence"/>
</dbReference>
<accession>A0AAE1BC31</accession>
<reference evidence="1" key="1">
    <citation type="journal article" date="2023" name="G3 (Bethesda)">
        <title>A reference genome for the long-term kleptoplast-retaining sea slug Elysia crispata morphotype clarki.</title>
        <authorList>
            <person name="Eastman K.E."/>
            <person name="Pendleton A.L."/>
            <person name="Shaikh M.A."/>
            <person name="Suttiyut T."/>
            <person name="Ogas R."/>
            <person name="Tomko P."/>
            <person name="Gavelis G."/>
            <person name="Widhalm J.R."/>
            <person name="Wisecaver J.H."/>
        </authorList>
    </citation>
    <scope>NUCLEOTIDE SEQUENCE</scope>
    <source>
        <strain evidence="1">ECLA1</strain>
    </source>
</reference>
<protein>
    <submittedName>
        <fullName evidence="1">Uncharacterized protein</fullName>
    </submittedName>
</protein>
<feature type="non-terminal residue" evidence="1">
    <location>
        <position position="1"/>
    </location>
</feature>
<dbReference type="AlphaFoldDB" id="A0AAE1BC31"/>
<sequence>ETGLKHLLENALGGRRDWTKHLPLKRLWRTRLD</sequence>
<comment type="caution">
    <text evidence="1">The sequence shown here is derived from an EMBL/GenBank/DDBJ whole genome shotgun (WGS) entry which is preliminary data.</text>
</comment>
<dbReference type="EMBL" id="JAWDGP010000222">
    <property type="protein sequence ID" value="KAK3802596.1"/>
    <property type="molecule type" value="Genomic_DNA"/>
</dbReference>
<keyword evidence="2" id="KW-1185">Reference proteome</keyword>